<feature type="binding site" evidence="4">
    <location>
        <position position="259"/>
    </location>
    <ligand>
        <name>S-adenosyl-L-methionine</name>
        <dbReference type="ChEBI" id="CHEBI:59789"/>
    </ligand>
</feature>
<dbReference type="InterPro" id="IPR029063">
    <property type="entry name" value="SAM-dependent_MTases_sf"/>
</dbReference>
<dbReference type="GO" id="GO:0070475">
    <property type="term" value="P:rRNA base methylation"/>
    <property type="evidence" value="ECO:0007669"/>
    <property type="project" value="TreeGrafter"/>
</dbReference>
<sequence length="379" mass="44132">MKCPMFKKCGGCFYPQDQYQEELKEKTLFIEKEIKKAKLKIEVKPTVASPLENGYRNKAIVAFNQKYEYGLYEEHSQDIIPYKHCLLHEDIMDEILQYIQSYLRKYRVSIYDRKRHKGLLRHVLIRRAVKTDQTMVVLVCNENMWRGSKQFCSQLVKKFPSIKTIVLNVNTRKTPIVLGNEDKVLYGKGFIVDELCGLKFKISPQSFYQINHDQCVNLYTKAISLLNIKVNETAIDAYCGIGTIGMILSQKVKQVIGVESNRDAIKDAKNNARMNQLSNIQFICDDATEFMKKLAQERHKVDVVIMDPPRSGSTKQFMDSVKILNPKQVVYISCDPTTQIRNIQYFKKIGYHTNTMYLYDMFPHTRHVESVVALYRVDM</sequence>
<evidence type="ECO:0000256" key="4">
    <source>
        <dbReference type="PROSITE-ProRule" id="PRU01024"/>
    </source>
</evidence>
<dbReference type="Pfam" id="PF05958">
    <property type="entry name" value="tRNA_U5-meth_tr"/>
    <property type="match status" value="1"/>
</dbReference>
<dbReference type="Gene3D" id="2.40.50.1070">
    <property type="match status" value="1"/>
</dbReference>
<keyword evidence="1 4" id="KW-0489">Methyltransferase</keyword>
<dbReference type="PANTHER" id="PTHR11061:SF30">
    <property type="entry name" value="TRNA (URACIL(54)-C(5))-METHYLTRANSFERASE"/>
    <property type="match status" value="1"/>
</dbReference>
<dbReference type="InterPro" id="IPR010280">
    <property type="entry name" value="U5_MeTrfase_fam"/>
</dbReference>
<dbReference type="EMBL" id="PYLP01000028">
    <property type="protein sequence ID" value="PST35648.1"/>
    <property type="molecule type" value="Genomic_DNA"/>
</dbReference>
<organism evidence="6 7">
    <name type="scientific">Faecalibacillus faecis</name>
    <dbReference type="NCBI Taxonomy" id="1982628"/>
    <lineage>
        <taxon>Bacteria</taxon>
        <taxon>Bacillati</taxon>
        <taxon>Bacillota</taxon>
        <taxon>Erysipelotrichia</taxon>
        <taxon>Erysipelotrichales</taxon>
        <taxon>Coprobacillaceae</taxon>
        <taxon>Faecalibacillus</taxon>
    </lineage>
</organism>
<evidence type="ECO:0000313" key="6">
    <source>
        <dbReference type="EMBL" id="PST35648.1"/>
    </source>
</evidence>
<dbReference type="PROSITE" id="PS01230">
    <property type="entry name" value="TRMA_1"/>
    <property type="match status" value="1"/>
</dbReference>
<dbReference type="InterPro" id="IPR030390">
    <property type="entry name" value="MeTrfase_TrmA_AS"/>
</dbReference>
<evidence type="ECO:0000256" key="5">
    <source>
        <dbReference type="PROSITE-ProRule" id="PRU10015"/>
    </source>
</evidence>
<feature type="binding site" evidence="4">
    <location>
        <position position="238"/>
    </location>
    <ligand>
        <name>S-adenosyl-L-methionine</name>
        <dbReference type="ChEBI" id="CHEBI:59789"/>
    </ligand>
</feature>
<gene>
    <name evidence="6" type="ORF">C7U55_12570</name>
</gene>
<comment type="similarity">
    <text evidence="4">Belongs to the class I-like SAM-binding methyltransferase superfamily. RNA M5U methyltransferase family.</text>
</comment>
<dbReference type="Proteomes" id="UP000241201">
    <property type="component" value="Unassembled WGS sequence"/>
</dbReference>
<comment type="caution">
    <text evidence="6">The sequence shown here is derived from an EMBL/GenBank/DDBJ whole genome shotgun (WGS) entry which is preliminary data.</text>
</comment>
<reference evidence="7" key="1">
    <citation type="submission" date="2018-03" db="EMBL/GenBank/DDBJ databases">
        <title>Lachnoclostridium SNUG30370 gen.nov., sp.nov., isolated from human faeces.</title>
        <authorList>
            <person name="Seo B."/>
            <person name="Jeon K."/>
            <person name="Ko G."/>
        </authorList>
    </citation>
    <scope>NUCLEOTIDE SEQUENCE [LARGE SCALE GENOMIC DNA]</scope>
    <source>
        <strain evidence="7">SNUG30370</strain>
    </source>
</reference>
<keyword evidence="2 4" id="KW-0808">Transferase</keyword>
<feature type="binding site" evidence="4">
    <location>
        <position position="307"/>
    </location>
    <ligand>
        <name>S-adenosyl-L-methionine</name>
        <dbReference type="ChEBI" id="CHEBI:59789"/>
    </ligand>
</feature>
<dbReference type="FunFam" id="2.40.50.1070:FF:000003">
    <property type="entry name" value="23S rRNA (Uracil-5-)-methyltransferase RumA"/>
    <property type="match status" value="1"/>
</dbReference>
<dbReference type="RefSeq" id="WP_106988849.1">
    <property type="nucleotide sequence ID" value="NZ_PYLP01000028.1"/>
</dbReference>
<evidence type="ECO:0000256" key="1">
    <source>
        <dbReference type="ARBA" id="ARBA00022603"/>
    </source>
</evidence>
<dbReference type="CDD" id="cd02440">
    <property type="entry name" value="AdoMet_MTases"/>
    <property type="match status" value="1"/>
</dbReference>
<dbReference type="PROSITE" id="PS51687">
    <property type="entry name" value="SAM_MT_RNA_M5U"/>
    <property type="match status" value="1"/>
</dbReference>
<keyword evidence="7" id="KW-1185">Reference proteome</keyword>
<dbReference type="Gene3D" id="3.40.50.150">
    <property type="entry name" value="Vaccinia Virus protein VP39"/>
    <property type="match status" value="1"/>
</dbReference>
<dbReference type="GeneID" id="77471917"/>
<dbReference type="PANTHER" id="PTHR11061">
    <property type="entry name" value="RNA M5U METHYLTRANSFERASE"/>
    <property type="match status" value="1"/>
</dbReference>
<feature type="active site" description="Nucleophile" evidence="4">
    <location>
        <position position="334"/>
    </location>
</feature>
<evidence type="ECO:0000256" key="2">
    <source>
        <dbReference type="ARBA" id="ARBA00022679"/>
    </source>
</evidence>
<protein>
    <submittedName>
        <fullName evidence="6">23S rRNA (Uracil(1939)-C(5))-methyltransferase RlmD</fullName>
    </submittedName>
</protein>
<accession>A0A2T3FK54</accession>
<dbReference type="AlphaFoldDB" id="A0A2T3FK54"/>
<dbReference type="SUPFAM" id="SSF53335">
    <property type="entry name" value="S-adenosyl-L-methionine-dependent methyltransferases"/>
    <property type="match status" value="1"/>
</dbReference>
<dbReference type="NCBIfam" id="TIGR00479">
    <property type="entry name" value="rumA"/>
    <property type="match status" value="1"/>
</dbReference>
<evidence type="ECO:0000256" key="3">
    <source>
        <dbReference type="ARBA" id="ARBA00022691"/>
    </source>
</evidence>
<dbReference type="GO" id="GO:0070041">
    <property type="term" value="F:rRNA (uridine-C5-)-methyltransferase activity"/>
    <property type="evidence" value="ECO:0007669"/>
    <property type="project" value="TreeGrafter"/>
</dbReference>
<dbReference type="FunFam" id="3.40.50.150:FF:000009">
    <property type="entry name" value="23S rRNA (Uracil(1939)-C(5))-methyltransferase RlmD"/>
    <property type="match status" value="1"/>
</dbReference>
<keyword evidence="3 4" id="KW-0949">S-adenosyl-L-methionine</keyword>
<name>A0A2T3FK54_9FIRM</name>
<evidence type="ECO:0000313" key="7">
    <source>
        <dbReference type="Proteomes" id="UP000241201"/>
    </source>
</evidence>
<proteinExistence type="inferred from homology"/>
<feature type="active site" evidence="5">
    <location>
        <position position="334"/>
    </location>
</feature>
<feature type="binding site" evidence="4">
    <location>
        <position position="209"/>
    </location>
    <ligand>
        <name>S-adenosyl-L-methionine</name>
        <dbReference type="ChEBI" id="CHEBI:59789"/>
    </ligand>
</feature>